<evidence type="ECO:0000313" key="14">
    <source>
        <dbReference type="Proteomes" id="UP000006310"/>
    </source>
</evidence>
<dbReference type="GO" id="GO:0019789">
    <property type="term" value="F:SUMO transferase activity"/>
    <property type="evidence" value="ECO:0007669"/>
    <property type="project" value="EnsemblFungi"/>
</dbReference>
<dbReference type="Pfam" id="PF02463">
    <property type="entry name" value="SMC_N"/>
    <property type="match status" value="1"/>
</dbReference>
<dbReference type="SUPFAM" id="SSF52540">
    <property type="entry name" value="P-loop containing nucleoside triphosphate hydrolases"/>
    <property type="match status" value="1"/>
</dbReference>
<dbReference type="Proteomes" id="UP000006310">
    <property type="component" value="Chromosome 12"/>
</dbReference>
<evidence type="ECO:0000256" key="10">
    <source>
        <dbReference type="SAM" id="Coils"/>
    </source>
</evidence>
<feature type="coiled-coil region" evidence="10">
    <location>
        <begin position="672"/>
        <end position="713"/>
    </location>
</feature>
<evidence type="ECO:0000313" key="13">
    <source>
        <dbReference type="EMBL" id="CCK72686.1"/>
    </source>
</evidence>
<evidence type="ECO:0000256" key="7">
    <source>
        <dbReference type="ARBA" id="ARBA00022840"/>
    </source>
</evidence>
<dbReference type="RefSeq" id="XP_022466931.1">
    <property type="nucleotide sequence ID" value="XM_022610656.1"/>
</dbReference>
<gene>
    <name evidence="13" type="primary">KNAG0L00630</name>
    <name evidence="13" type="ordered locus">KNAG_0L00630</name>
</gene>
<dbReference type="CDD" id="cd22879">
    <property type="entry name" value="Smc5_CC_C"/>
    <property type="match status" value="1"/>
</dbReference>
<keyword evidence="9" id="KW-0539">Nucleus</keyword>
<evidence type="ECO:0000256" key="8">
    <source>
        <dbReference type="ARBA" id="ARBA00023054"/>
    </source>
</evidence>
<reference evidence="13 14" key="1">
    <citation type="journal article" date="2011" name="Proc. Natl. Acad. Sci. U.S.A.">
        <title>Evolutionary erosion of yeast sex chromosomes by mating-type switching accidents.</title>
        <authorList>
            <person name="Gordon J.L."/>
            <person name="Armisen D."/>
            <person name="Proux-Wera E."/>
            <person name="Oheigeartaigh S.S."/>
            <person name="Byrne K.P."/>
            <person name="Wolfe K.H."/>
        </authorList>
    </citation>
    <scope>NUCLEOTIDE SEQUENCE [LARGE SCALE GENOMIC DNA]</scope>
    <source>
        <strain evidence="14">ATCC MYA-139 / BCRC 22969 / CBS 8797 / CCRC 22969 / KCTC 17520 / NBRC 10181 / NCYC 3082</strain>
    </source>
</reference>
<dbReference type="PANTHER" id="PTHR45916:SF1">
    <property type="entry name" value="STRUCTURAL MAINTENANCE OF CHROMOSOMES PROTEIN 5"/>
    <property type="match status" value="1"/>
</dbReference>
<keyword evidence="7" id="KW-0067">ATP-binding</keyword>
<dbReference type="Gene3D" id="1.20.5.110">
    <property type="match status" value="1"/>
</dbReference>
<keyword evidence="14" id="KW-1185">Reference proteome</keyword>
<dbReference type="GO" id="GO:0005634">
    <property type="term" value="C:nucleus"/>
    <property type="evidence" value="ECO:0007669"/>
    <property type="project" value="UniProtKB-SubCell"/>
</dbReference>
<evidence type="ECO:0000256" key="3">
    <source>
        <dbReference type="ARBA" id="ARBA00010171"/>
    </source>
</evidence>
<feature type="domain" description="RecF/RecN/SMC N-terminal" evidence="12">
    <location>
        <begin position="57"/>
        <end position="1064"/>
    </location>
</feature>
<dbReference type="InterPro" id="IPR027417">
    <property type="entry name" value="P-loop_NTPase"/>
</dbReference>
<dbReference type="GO" id="GO:0071139">
    <property type="term" value="P:resolution of DNA recombination intermediates"/>
    <property type="evidence" value="ECO:0007669"/>
    <property type="project" value="EnsemblFungi"/>
</dbReference>
<dbReference type="AlphaFoldDB" id="J7SB28"/>
<proteinExistence type="inferred from homology"/>
<name>J7SB28_HUIN7</name>
<dbReference type="GeneID" id="34528460"/>
<dbReference type="OMA" id="RFWTSQP"/>
<feature type="region of interest" description="Disordered" evidence="11">
    <location>
        <begin position="1"/>
        <end position="42"/>
    </location>
</feature>
<dbReference type="Gene3D" id="3.40.50.300">
    <property type="entry name" value="P-loop containing nucleotide triphosphate hydrolases"/>
    <property type="match status" value="2"/>
</dbReference>
<sequence>MHETVGKRARVSDGGDADGQRRRVKDRRVGEGAEVADDNDRREPAVPRVAGFAPGNVVRLRLHNFVTYSLAEFEFSPSLNMVVGPNGSGKSTLVCALCLGLAGRTEYLGRMKRSDSFIKNGADSARIDVWLAGEDPGTTLKVSRVLTRNHKKASLYYVDGVETSEQRVRQLVATQHNIQLDNLCQFLSQERVQEFARLRPDKLLLETVRACDRQLLDCWTQLAQLQREHISLDKEVQLERETSRTSPRSRQDSEGAVSALRTYENTRKQIMTHNQLLPYAQIKEHKASLTRYKTEYQVAKRQLQALLNDKKPFQQLLESLASGSTQEDRAAAKESLTRARIALQELAVQLALLRDNTRDTGTQVAVYRNRTHTIAAEITELETAAEQQQAELVVAKEKIPPQPAVDELTAQKAQLFEEQQRAADAVAELVANEARTVAREHDRLHRELHDTKKRLLGKDRISVLETGHNGGRDQREYEELKRAVLYLRAHADTFANDVVEPPILAVQAQDPLLASYLNRCVDANTSRALTIGNSAAYAQHSESLLSRFKVNLRELRQGYQRKQPVASEELHRYGFEGYLIDFVRGDPQVIEMLCQQSNIHAIPVSRRELTVEQLKALTEPREGRPALFKKFISGRNLVTVNTSLYSRQTFSTEVEIGSTNLYQQSVLTEQQRRELTSTVQRFEGQIKEKREQLDEISARKSKLQHREQELKREGQRIGNKLSEFNRLRSHYSSLGEKLAATKRKLEQKRHDSRTDVTPKIAQLEAQIAQNLVDQTGKIRQMVRLNTKLQAAQTQSLEADIGFFEVRNRQAALSEVIGAFNEQETTLTREYREKRDQIETMRNTAEYKLWVEQIKGYDDALKDQLNELAEKYESQGDFNTEYIGEQVERLESEIRMINHDESSIAILQEVERKLADVKARLPAMVRKLDAATASMSTMQAELEPRLDTIVEKISERFTNLFTNVGSAGAIQLSKPHLYQEWEMKIMVKFRDNAPLKRLDSHTQSGGERAVSTVLYIIALQEFTSAPFRVVDEINQGMDQRNERIVHKAMVQSACADNTSQYFLITPKLLTDLYYHEKMRIHCVMAGPWVPDSLKDPEMVHFGETTKYVM</sequence>
<evidence type="ECO:0000256" key="9">
    <source>
        <dbReference type="ARBA" id="ARBA00023242"/>
    </source>
</evidence>
<feature type="compositionally biased region" description="Basic and acidic residues" evidence="11">
    <location>
        <begin position="1"/>
        <end position="31"/>
    </location>
</feature>
<dbReference type="InterPro" id="IPR003395">
    <property type="entry name" value="RecF/RecN/SMC_N"/>
</dbReference>
<evidence type="ECO:0000256" key="1">
    <source>
        <dbReference type="ARBA" id="ARBA00004123"/>
    </source>
</evidence>
<evidence type="ECO:0000256" key="5">
    <source>
        <dbReference type="ARBA" id="ARBA00022454"/>
    </source>
</evidence>
<keyword evidence="5" id="KW-0158">Chromosome</keyword>
<dbReference type="STRING" id="1071383.J7SB28"/>
<evidence type="ECO:0000256" key="2">
    <source>
        <dbReference type="ARBA" id="ARBA00004286"/>
    </source>
</evidence>
<dbReference type="GO" id="GO:0005524">
    <property type="term" value="F:ATP binding"/>
    <property type="evidence" value="ECO:0007669"/>
    <property type="project" value="UniProtKB-KW"/>
</dbReference>
<dbReference type="PANTHER" id="PTHR45916">
    <property type="entry name" value="STRUCTURAL MAINTENANCE OF CHROMOSOMES PROTEIN 5"/>
    <property type="match status" value="1"/>
</dbReference>
<dbReference type="GO" id="GO:0016887">
    <property type="term" value="F:ATP hydrolysis activity"/>
    <property type="evidence" value="ECO:0007669"/>
    <property type="project" value="EnsemblFungi"/>
</dbReference>
<evidence type="ECO:0000256" key="4">
    <source>
        <dbReference type="ARBA" id="ARBA00018687"/>
    </source>
</evidence>
<protein>
    <recommendedName>
        <fullName evidence="4">Structural maintenance of chromosomes protein 5</fullName>
    </recommendedName>
</protein>
<reference evidence="14" key="2">
    <citation type="submission" date="2012-08" db="EMBL/GenBank/DDBJ databases">
        <title>Genome sequence of Kazachstania naganishii.</title>
        <authorList>
            <person name="Gordon J.L."/>
            <person name="Armisen D."/>
            <person name="Proux-Wera E."/>
            <person name="OhEigeartaigh S.S."/>
            <person name="Byrne K.P."/>
            <person name="Wolfe K.H."/>
        </authorList>
    </citation>
    <scope>NUCLEOTIDE SEQUENCE [LARGE SCALE GENOMIC DNA]</scope>
    <source>
        <strain evidence="14">ATCC MYA-139 / BCRC 22969 / CBS 8797 / CCRC 22969 / KCTC 17520 / NBRC 10181 / NCYC 3082</strain>
    </source>
</reference>
<feature type="compositionally biased region" description="Basic and acidic residues" evidence="11">
    <location>
        <begin position="237"/>
        <end position="253"/>
    </location>
</feature>
<keyword evidence="6" id="KW-0547">Nucleotide-binding</keyword>
<dbReference type="GO" id="GO:0000724">
    <property type="term" value="P:double-strand break repair via homologous recombination"/>
    <property type="evidence" value="ECO:0007669"/>
    <property type="project" value="TreeGrafter"/>
</dbReference>
<dbReference type="GO" id="GO:0051304">
    <property type="term" value="P:chromosome separation"/>
    <property type="evidence" value="ECO:0007669"/>
    <property type="project" value="EnsemblFungi"/>
</dbReference>
<comment type="subcellular location">
    <subcellularLocation>
        <location evidence="2">Chromosome</location>
    </subcellularLocation>
    <subcellularLocation>
        <location evidence="1">Nucleus</location>
    </subcellularLocation>
</comment>
<comment type="similarity">
    <text evidence="3">Belongs to the SMC family. SMC5 subfamily.</text>
</comment>
<evidence type="ECO:0000259" key="12">
    <source>
        <dbReference type="Pfam" id="PF02463"/>
    </source>
</evidence>
<feature type="region of interest" description="Disordered" evidence="11">
    <location>
        <begin position="237"/>
        <end position="258"/>
    </location>
</feature>
<dbReference type="EMBL" id="HE978325">
    <property type="protein sequence ID" value="CCK72686.1"/>
    <property type="molecule type" value="Genomic_DNA"/>
</dbReference>
<dbReference type="GO" id="GO:0030915">
    <property type="term" value="C:Smc5-Smc6 complex"/>
    <property type="evidence" value="ECO:0007669"/>
    <property type="project" value="EnsemblFungi"/>
</dbReference>
<dbReference type="KEGG" id="kng:KNAG_0L00630"/>
<organism evidence="13 14">
    <name type="scientific">Huiozyma naganishii (strain ATCC MYA-139 / BCRC 22969 / CBS 8797 / KCTC 17520 / NBRC 10181 / NCYC 3082 / Yp74L-3)</name>
    <name type="common">Yeast</name>
    <name type="synonym">Kazachstania naganishii</name>
    <dbReference type="NCBI Taxonomy" id="1071383"/>
    <lineage>
        <taxon>Eukaryota</taxon>
        <taxon>Fungi</taxon>
        <taxon>Dikarya</taxon>
        <taxon>Ascomycota</taxon>
        <taxon>Saccharomycotina</taxon>
        <taxon>Saccharomycetes</taxon>
        <taxon>Saccharomycetales</taxon>
        <taxon>Saccharomycetaceae</taxon>
        <taxon>Huiozyma</taxon>
    </lineage>
</organism>
<evidence type="ECO:0000256" key="11">
    <source>
        <dbReference type="SAM" id="MobiDB-lite"/>
    </source>
</evidence>
<dbReference type="HOGENOM" id="CLU_004969_2_0_1"/>
<dbReference type="OrthoDB" id="10254973at2759"/>
<dbReference type="FunFam" id="3.40.50.300:FF:001301">
    <property type="entry name" value="Structural maintenance of chromosomes 5"/>
    <property type="match status" value="1"/>
</dbReference>
<keyword evidence="8 10" id="KW-0175">Coiled coil</keyword>
<evidence type="ECO:0000256" key="6">
    <source>
        <dbReference type="ARBA" id="ARBA00022741"/>
    </source>
</evidence>
<feature type="coiled-coil region" evidence="10">
    <location>
        <begin position="336"/>
        <end position="425"/>
    </location>
</feature>
<feature type="coiled-coil region" evidence="10">
    <location>
        <begin position="282"/>
        <end position="309"/>
    </location>
</feature>
<dbReference type="GO" id="GO:0003697">
    <property type="term" value="F:single-stranded DNA binding"/>
    <property type="evidence" value="ECO:0007669"/>
    <property type="project" value="EnsemblFungi"/>
</dbReference>
<dbReference type="eggNOG" id="KOG0979">
    <property type="taxonomic scope" value="Eukaryota"/>
</dbReference>
<accession>J7SB28</accession>
<dbReference type="GO" id="GO:0003684">
    <property type="term" value="F:damaged DNA binding"/>
    <property type="evidence" value="ECO:0007669"/>
    <property type="project" value="EnsemblFungi"/>
</dbReference>